<reference evidence="1 2" key="1">
    <citation type="submission" date="2013-03" db="EMBL/GenBank/DDBJ databases">
        <title>The Genome Sequence of Capronia epimyces CBS 606.96.</title>
        <authorList>
            <consortium name="The Broad Institute Genomics Platform"/>
            <person name="Cuomo C."/>
            <person name="de Hoog S."/>
            <person name="Gorbushina A."/>
            <person name="Walker B."/>
            <person name="Young S.K."/>
            <person name="Zeng Q."/>
            <person name="Gargeya S."/>
            <person name="Fitzgerald M."/>
            <person name="Haas B."/>
            <person name="Abouelleil A."/>
            <person name="Allen A.W."/>
            <person name="Alvarado L."/>
            <person name="Arachchi H.M."/>
            <person name="Berlin A.M."/>
            <person name="Chapman S.B."/>
            <person name="Gainer-Dewar J."/>
            <person name="Goldberg J."/>
            <person name="Griggs A."/>
            <person name="Gujja S."/>
            <person name="Hansen M."/>
            <person name="Howarth C."/>
            <person name="Imamovic A."/>
            <person name="Ireland A."/>
            <person name="Larimer J."/>
            <person name="McCowan C."/>
            <person name="Murphy C."/>
            <person name="Pearson M."/>
            <person name="Poon T.W."/>
            <person name="Priest M."/>
            <person name="Roberts A."/>
            <person name="Saif S."/>
            <person name="Shea T."/>
            <person name="Sisk P."/>
            <person name="Sykes S."/>
            <person name="Wortman J."/>
            <person name="Nusbaum C."/>
            <person name="Birren B."/>
        </authorList>
    </citation>
    <scope>NUCLEOTIDE SEQUENCE [LARGE SCALE GENOMIC DNA]</scope>
    <source>
        <strain evidence="1 2">CBS 606.96</strain>
    </source>
</reference>
<organism evidence="1 2">
    <name type="scientific">Capronia epimyces CBS 606.96</name>
    <dbReference type="NCBI Taxonomy" id="1182542"/>
    <lineage>
        <taxon>Eukaryota</taxon>
        <taxon>Fungi</taxon>
        <taxon>Dikarya</taxon>
        <taxon>Ascomycota</taxon>
        <taxon>Pezizomycotina</taxon>
        <taxon>Eurotiomycetes</taxon>
        <taxon>Chaetothyriomycetidae</taxon>
        <taxon>Chaetothyriales</taxon>
        <taxon>Herpotrichiellaceae</taxon>
        <taxon>Capronia</taxon>
    </lineage>
</organism>
<name>W9XNY2_9EURO</name>
<keyword evidence="2" id="KW-1185">Reference proteome</keyword>
<dbReference type="HOGENOM" id="CLU_1815559_0_0_1"/>
<gene>
    <name evidence="1" type="ORF">A1O3_06070</name>
</gene>
<evidence type="ECO:0000313" key="1">
    <source>
        <dbReference type="EMBL" id="EXJ82257.1"/>
    </source>
</evidence>
<sequence>MDEQTFQAYFNLVNSGNIVAAAEKYYKPEIYLLDDGHHYDHARILQLIPLIQSQMKLTYHLVGYYSKTEGNALAAEVDVELVALVDVDRKPFADAGFPEAFVPLKKGERVLSHHFYKYTFEGKKFTSSIGYTKNEKASSLYR</sequence>
<evidence type="ECO:0008006" key="3">
    <source>
        <dbReference type="Google" id="ProtNLM"/>
    </source>
</evidence>
<dbReference type="AlphaFoldDB" id="W9XNY2"/>
<dbReference type="RefSeq" id="XP_007734380.1">
    <property type="nucleotide sequence ID" value="XM_007736190.1"/>
</dbReference>
<proteinExistence type="predicted"/>
<protein>
    <recommendedName>
        <fullName evidence="3">SnoaL-like domain-containing protein</fullName>
    </recommendedName>
</protein>
<accession>W9XNY2</accession>
<comment type="caution">
    <text evidence="1">The sequence shown here is derived from an EMBL/GenBank/DDBJ whole genome shotgun (WGS) entry which is preliminary data.</text>
</comment>
<dbReference type="EMBL" id="AMGY01000005">
    <property type="protein sequence ID" value="EXJ82257.1"/>
    <property type="molecule type" value="Genomic_DNA"/>
</dbReference>
<dbReference type="Proteomes" id="UP000019478">
    <property type="component" value="Unassembled WGS sequence"/>
</dbReference>
<evidence type="ECO:0000313" key="2">
    <source>
        <dbReference type="Proteomes" id="UP000019478"/>
    </source>
</evidence>
<dbReference type="GeneID" id="19170180"/>